<dbReference type="Proteomes" id="UP000821865">
    <property type="component" value="Chromosome 1"/>
</dbReference>
<evidence type="ECO:0000313" key="2">
    <source>
        <dbReference type="Proteomes" id="UP000821865"/>
    </source>
</evidence>
<accession>A0ACB8DXY3</accession>
<organism evidence="1 2">
    <name type="scientific">Dermacentor silvarum</name>
    <name type="common">Tick</name>
    <dbReference type="NCBI Taxonomy" id="543639"/>
    <lineage>
        <taxon>Eukaryota</taxon>
        <taxon>Metazoa</taxon>
        <taxon>Ecdysozoa</taxon>
        <taxon>Arthropoda</taxon>
        <taxon>Chelicerata</taxon>
        <taxon>Arachnida</taxon>
        <taxon>Acari</taxon>
        <taxon>Parasitiformes</taxon>
        <taxon>Ixodida</taxon>
        <taxon>Ixodoidea</taxon>
        <taxon>Ixodidae</taxon>
        <taxon>Rhipicephalinae</taxon>
        <taxon>Dermacentor</taxon>
    </lineage>
</organism>
<gene>
    <name evidence="1" type="ORF">HPB49_008635</name>
</gene>
<dbReference type="EMBL" id="CM023470">
    <property type="protein sequence ID" value="KAH7979206.1"/>
    <property type="molecule type" value="Genomic_DNA"/>
</dbReference>
<reference evidence="1" key="1">
    <citation type="submission" date="2020-05" db="EMBL/GenBank/DDBJ databases">
        <title>Large-scale comparative analyses of tick genomes elucidate their genetic diversity and vector capacities.</title>
        <authorList>
            <person name="Jia N."/>
            <person name="Wang J."/>
            <person name="Shi W."/>
            <person name="Du L."/>
            <person name="Sun Y."/>
            <person name="Zhan W."/>
            <person name="Jiang J."/>
            <person name="Wang Q."/>
            <person name="Zhang B."/>
            <person name="Ji P."/>
            <person name="Sakyi L.B."/>
            <person name="Cui X."/>
            <person name="Yuan T."/>
            <person name="Jiang B."/>
            <person name="Yang W."/>
            <person name="Lam T.T.-Y."/>
            <person name="Chang Q."/>
            <person name="Ding S."/>
            <person name="Wang X."/>
            <person name="Zhu J."/>
            <person name="Ruan X."/>
            <person name="Zhao L."/>
            <person name="Wei J."/>
            <person name="Que T."/>
            <person name="Du C."/>
            <person name="Cheng J."/>
            <person name="Dai P."/>
            <person name="Han X."/>
            <person name="Huang E."/>
            <person name="Gao Y."/>
            <person name="Liu J."/>
            <person name="Shao H."/>
            <person name="Ye R."/>
            <person name="Li L."/>
            <person name="Wei W."/>
            <person name="Wang X."/>
            <person name="Wang C."/>
            <person name="Yang T."/>
            <person name="Huo Q."/>
            <person name="Li W."/>
            <person name="Guo W."/>
            <person name="Chen H."/>
            <person name="Zhou L."/>
            <person name="Ni X."/>
            <person name="Tian J."/>
            <person name="Zhou Y."/>
            <person name="Sheng Y."/>
            <person name="Liu T."/>
            <person name="Pan Y."/>
            <person name="Xia L."/>
            <person name="Li J."/>
            <person name="Zhao F."/>
            <person name="Cao W."/>
        </authorList>
    </citation>
    <scope>NUCLEOTIDE SEQUENCE</scope>
    <source>
        <strain evidence="1">Dsil-2018</strain>
    </source>
</reference>
<sequence>MARQRRKEPRDHPRKLQLAAKPRPPANANDDQLGPWAPLPYTAFKAILSARLCAAVWNNIADCDETFNYWEPTHYLMYGKGLQTWEYSPQYAIRSYAYLWLHALPGLVYSTLLQSNRVLVFYFMRCILGFVCALCEVYFYKGVLKRFGPVVARSTLVLLLFSTGMFVSCTAYLPSSFSMYCTMVAFGGWLLGDHRVTVFATAVGALLGWPFSAALSLPAAYDIAFVKRKPHPFLVSCVGSLAFILPVLVTIDTHYFGRTVLAPLNIVMYNVFSKHGANLYGVEPWSFYFKNGLLNFNVAFAAALASGPAVWMWPKLTRQGHPPHGRVSADCLLELAPLYLWCAIFFSQAHKEERFLFPVYPLICLCAAICVSTLESVTSHYSRTLTGVARRATSAVAQHLWLVFLVTATLLSVSRTVALYRNFRAPMEIYMELGPLASLGADSHGSQGDIVPSTLCVGKEWYRFPSSFFLPQNWELSFIESEFRGQLPKPYASGANATRIIPTDMNDANREERSRYISPTLCDYLVDTDGHDVTDREPDYSSSPDWEVVTSVKFLDSKRSPVYARTFYVPFVTERQCSYVNYYLLKRKKPTRNKA</sequence>
<evidence type="ECO:0000313" key="1">
    <source>
        <dbReference type="EMBL" id="KAH7979206.1"/>
    </source>
</evidence>
<proteinExistence type="predicted"/>
<protein>
    <submittedName>
        <fullName evidence="1">Uncharacterized protein</fullName>
    </submittedName>
</protein>
<comment type="caution">
    <text evidence="1">The sequence shown here is derived from an EMBL/GenBank/DDBJ whole genome shotgun (WGS) entry which is preliminary data.</text>
</comment>
<name>A0ACB8DXY3_DERSI</name>
<keyword evidence="2" id="KW-1185">Reference proteome</keyword>